<organism evidence="3 4">
    <name type="scientific">Fasciolopsis buskii</name>
    <dbReference type="NCBI Taxonomy" id="27845"/>
    <lineage>
        <taxon>Eukaryota</taxon>
        <taxon>Metazoa</taxon>
        <taxon>Spiralia</taxon>
        <taxon>Lophotrochozoa</taxon>
        <taxon>Platyhelminthes</taxon>
        <taxon>Trematoda</taxon>
        <taxon>Digenea</taxon>
        <taxon>Plagiorchiida</taxon>
        <taxon>Echinostomata</taxon>
        <taxon>Echinostomatoidea</taxon>
        <taxon>Fasciolidae</taxon>
        <taxon>Fasciolopsis</taxon>
    </lineage>
</organism>
<feature type="domain" description="Serine/threonine-protein phosphatase 2A regulatory subunit B'' subunit alpha/beta/delta EF-hand" evidence="2">
    <location>
        <begin position="526"/>
        <end position="572"/>
    </location>
</feature>
<dbReference type="EMBL" id="LUCM01007167">
    <property type="protein sequence ID" value="KAA0190341.1"/>
    <property type="molecule type" value="Genomic_DNA"/>
</dbReference>
<gene>
    <name evidence="3" type="ORF">FBUS_11502</name>
</gene>
<protein>
    <recommendedName>
        <fullName evidence="2">Serine/threonine-protein phosphatase 2A regulatory subunit B'' subunit alpha/beta/delta EF-hand domain-containing protein</fullName>
    </recommendedName>
</protein>
<dbReference type="Pfam" id="PF21161">
    <property type="entry name" value="P2R3B_EF-hand"/>
    <property type="match status" value="1"/>
</dbReference>
<dbReference type="PANTHER" id="PTHR14095">
    <property type="entry name" value="PHOSPHATASE 2A REGULATORY SUBUNIT-RELATED"/>
    <property type="match status" value="1"/>
</dbReference>
<reference evidence="3" key="1">
    <citation type="submission" date="2019-05" db="EMBL/GenBank/DDBJ databases">
        <title>Annotation for the trematode Fasciolopsis buski.</title>
        <authorList>
            <person name="Choi Y.-J."/>
        </authorList>
    </citation>
    <scope>NUCLEOTIDE SEQUENCE</scope>
    <source>
        <strain evidence="3">HT</strain>
        <tissue evidence="3">Whole worm</tissue>
    </source>
</reference>
<dbReference type="InterPro" id="IPR048855">
    <property type="entry name" value="P2R3A_B_D_EF-hand"/>
</dbReference>
<evidence type="ECO:0000313" key="4">
    <source>
        <dbReference type="Proteomes" id="UP000728185"/>
    </source>
</evidence>
<accession>A0A8E0VHT5</accession>
<dbReference type="GO" id="GO:0019888">
    <property type="term" value="F:protein phosphatase regulator activity"/>
    <property type="evidence" value="ECO:0007669"/>
    <property type="project" value="TreeGrafter"/>
</dbReference>
<feature type="compositionally biased region" description="Low complexity" evidence="1">
    <location>
        <begin position="371"/>
        <end position="384"/>
    </location>
</feature>
<sequence length="652" mass="69776">MPVLIGTPSLVLASRVQVYHTSSIDLTWQRAIHSCQRCPRAVLVTNNVAIAPITQSNVERATSRFCPAGVHMSNCVPASEIFAAPNKQALLKPLLPGVQTNALSLGSPGLNLTPSAWGPPNLPVPAVTHHHPVHTVQSSRTSLNSSTTSPTTVVIRESEKPTPQQITTGERAKLVLAKSTDGDKSVTGVTSATATANAISLSAKDEVSSKNDVKIPQHAKSEISIIHENEVPKSSSSVSPLLSHKNGELNGTTEERVISVPDSKLPKPTEREISLTNSVSEDVPHLFSEIIHRSSIYILLPTFKQNTSDSRVSDSNALKKRKEETIQSVTKSKGGITSDALQIPDVELSLTNRGSTRPVAQEEDVDKTRSSRASRSADRVLSSAKHSASPLSGADAQKMDAAPTRQSSTASAKDSHEPGRHPLGNSSGGVGDVSPGMVKANGAVRIDQSKPVHPEVQTTPSKPGAVSAPLAQSRKMVPSFHFPLGTTRMTKEEIAFEIDRAKRELARVVESLSNGNKNGPSDASIPYTSFGQVSKALNCPLYWKYIVYMASGGTNDHQAIPQSAVLKMWNQVLTSCPDETARFVHMLTKGRATHLVQTDFNPLIQVSFASTYSSSSTPDITGRLLSSLFVRLSSQCSLIFISSLNLSPLSYS</sequence>
<dbReference type="AlphaFoldDB" id="A0A8E0VHT5"/>
<evidence type="ECO:0000256" key="1">
    <source>
        <dbReference type="SAM" id="MobiDB-lite"/>
    </source>
</evidence>
<comment type="caution">
    <text evidence="3">The sequence shown here is derived from an EMBL/GenBank/DDBJ whole genome shotgun (WGS) entry which is preliminary data.</text>
</comment>
<evidence type="ECO:0000313" key="3">
    <source>
        <dbReference type="EMBL" id="KAA0190341.1"/>
    </source>
</evidence>
<keyword evidence="4" id="KW-1185">Reference proteome</keyword>
<dbReference type="OrthoDB" id="5586at2759"/>
<dbReference type="GO" id="GO:0000159">
    <property type="term" value="C:protein phosphatase type 2A complex"/>
    <property type="evidence" value="ECO:0007669"/>
    <property type="project" value="TreeGrafter"/>
</dbReference>
<dbReference type="Gene3D" id="1.10.238.230">
    <property type="match status" value="1"/>
</dbReference>
<feature type="region of interest" description="Disordered" evidence="1">
    <location>
        <begin position="349"/>
        <end position="435"/>
    </location>
</feature>
<dbReference type="Proteomes" id="UP000728185">
    <property type="component" value="Unassembled WGS sequence"/>
</dbReference>
<proteinExistence type="predicted"/>
<evidence type="ECO:0000259" key="2">
    <source>
        <dbReference type="Pfam" id="PF21161"/>
    </source>
</evidence>
<dbReference type="PANTHER" id="PTHR14095:SF0">
    <property type="entry name" value="MIP22305P"/>
    <property type="match status" value="1"/>
</dbReference>
<name>A0A8E0VHT5_9TREM</name>